<evidence type="ECO:0000256" key="1">
    <source>
        <dbReference type="SAM" id="Phobius"/>
    </source>
</evidence>
<dbReference type="Proteomes" id="UP000604046">
    <property type="component" value="Unassembled WGS sequence"/>
</dbReference>
<dbReference type="AlphaFoldDB" id="A0A812QK33"/>
<name>A0A812QK33_9DINO</name>
<dbReference type="EMBL" id="CAJNDS010002238">
    <property type="protein sequence ID" value="CAE7388528.1"/>
    <property type="molecule type" value="Genomic_DNA"/>
</dbReference>
<reference evidence="2" key="1">
    <citation type="submission" date="2021-02" db="EMBL/GenBank/DDBJ databases">
        <authorList>
            <person name="Dougan E. K."/>
            <person name="Rhodes N."/>
            <person name="Thang M."/>
            <person name="Chan C."/>
        </authorList>
    </citation>
    <scope>NUCLEOTIDE SEQUENCE</scope>
</reference>
<gene>
    <name evidence="2" type="ORF">SNAT2548_LOCUS21185</name>
</gene>
<keyword evidence="1" id="KW-0812">Transmembrane</keyword>
<keyword evidence="1" id="KW-1133">Transmembrane helix</keyword>
<comment type="caution">
    <text evidence="2">The sequence shown here is derived from an EMBL/GenBank/DDBJ whole genome shotgun (WGS) entry which is preliminary data.</text>
</comment>
<keyword evidence="3" id="KW-1185">Reference proteome</keyword>
<accession>A0A812QK33</accession>
<organism evidence="2 3">
    <name type="scientific">Symbiodinium natans</name>
    <dbReference type="NCBI Taxonomy" id="878477"/>
    <lineage>
        <taxon>Eukaryota</taxon>
        <taxon>Sar</taxon>
        <taxon>Alveolata</taxon>
        <taxon>Dinophyceae</taxon>
        <taxon>Suessiales</taxon>
        <taxon>Symbiodiniaceae</taxon>
        <taxon>Symbiodinium</taxon>
    </lineage>
</organism>
<feature type="transmembrane region" description="Helical" evidence="1">
    <location>
        <begin position="134"/>
        <end position="153"/>
    </location>
</feature>
<evidence type="ECO:0000313" key="2">
    <source>
        <dbReference type="EMBL" id="CAE7388528.1"/>
    </source>
</evidence>
<sequence length="167" mass="18106">MARVEQIVEAVAQAIQTNSESVKQHFQDVVKQINTHIQSAAKENNNLENEAGIRQKTAIMARRVMSLMLLAAAVAALCRSTAFLAAPKDLPRADVLAALAPMVMVQPAFAEAELPYNGDFDTPKYYEESTSSDLTYLLFFTAATLVYMGKTAFDKSGAKSLGDAVSK</sequence>
<protein>
    <submittedName>
        <fullName evidence="2">Uncharacterized protein</fullName>
    </submittedName>
</protein>
<keyword evidence="1" id="KW-0472">Membrane</keyword>
<proteinExistence type="predicted"/>
<dbReference type="OrthoDB" id="439362at2759"/>
<feature type="transmembrane region" description="Helical" evidence="1">
    <location>
        <begin position="64"/>
        <end position="86"/>
    </location>
</feature>
<evidence type="ECO:0000313" key="3">
    <source>
        <dbReference type="Proteomes" id="UP000604046"/>
    </source>
</evidence>